<feature type="transmembrane region" description="Helical" evidence="1">
    <location>
        <begin position="21"/>
        <end position="45"/>
    </location>
</feature>
<organism evidence="2 3">
    <name type="scientific">Dyella japonica</name>
    <dbReference type="NCBI Taxonomy" id="231455"/>
    <lineage>
        <taxon>Bacteria</taxon>
        <taxon>Pseudomonadati</taxon>
        <taxon>Pseudomonadota</taxon>
        <taxon>Gammaproteobacteria</taxon>
        <taxon>Lysobacterales</taxon>
        <taxon>Rhodanobacteraceae</taxon>
        <taxon>Dyella</taxon>
    </lineage>
</organism>
<evidence type="ECO:0000313" key="3">
    <source>
        <dbReference type="Proteomes" id="UP001549184"/>
    </source>
</evidence>
<dbReference type="EMBL" id="JBEPMU010000004">
    <property type="protein sequence ID" value="MET3653024.1"/>
    <property type="molecule type" value="Genomic_DNA"/>
</dbReference>
<sequence length="83" mass="9455">MQDEKKYWFPAKRYGWGWGFPTTWQGVLVFVAYAAALAFGTQWLVRDHQSGLFLLYAAALTALLMLVCWLKGEPPRWRSGGGD</sequence>
<reference evidence="2 3" key="1">
    <citation type="submission" date="2024-06" db="EMBL/GenBank/DDBJ databases">
        <title>Sorghum-associated microbial communities from plants grown in Nebraska, USA.</title>
        <authorList>
            <person name="Schachtman D."/>
        </authorList>
    </citation>
    <scope>NUCLEOTIDE SEQUENCE [LARGE SCALE GENOMIC DNA]</scope>
    <source>
        <strain evidence="2 3">1073</strain>
    </source>
</reference>
<proteinExistence type="predicted"/>
<keyword evidence="1" id="KW-0812">Transmembrane</keyword>
<keyword evidence="1" id="KW-1133">Transmembrane helix</keyword>
<gene>
    <name evidence="2" type="ORF">ABIC75_002760</name>
</gene>
<name>A0ABV2JW08_9GAMM</name>
<accession>A0ABV2JW08</accession>
<evidence type="ECO:0000256" key="1">
    <source>
        <dbReference type="SAM" id="Phobius"/>
    </source>
</evidence>
<dbReference type="RefSeq" id="WP_354014427.1">
    <property type="nucleotide sequence ID" value="NZ_JBEPMU010000004.1"/>
</dbReference>
<evidence type="ECO:0008006" key="4">
    <source>
        <dbReference type="Google" id="ProtNLM"/>
    </source>
</evidence>
<protein>
    <recommendedName>
        <fullName evidence="4">DUF5808 domain-containing protein</fullName>
    </recommendedName>
</protein>
<keyword evidence="3" id="KW-1185">Reference proteome</keyword>
<keyword evidence="1" id="KW-0472">Membrane</keyword>
<evidence type="ECO:0000313" key="2">
    <source>
        <dbReference type="EMBL" id="MET3653024.1"/>
    </source>
</evidence>
<feature type="transmembrane region" description="Helical" evidence="1">
    <location>
        <begin position="51"/>
        <end position="70"/>
    </location>
</feature>
<comment type="caution">
    <text evidence="2">The sequence shown here is derived from an EMBL/GenBank/DDBJ whole genome shotgun (WGS) entry which is preliminary data.</text>
</comment>
<dbReference type="Proteomes" id="UP001549184">
    <property type="component" value="Unassembled WGS sequence"/>
</dbReference>